<protein>
    <recommendedName>
        <fullName evidence="3">Conserved oligomeric Golgi complex subunit 7</fullName>
    </recommendedName>
    <alternativeName>
        <fullName evidence="8">Component of oligomeric Golgi complex 7</fullName>
    </alternativeName>
</protein>
<keyword evidence="4" id="KW-0813">Transport</keyword>
<dbReference type="RefSeq" id="XP_028129429.1">
    <property type="nucleotide sequence ID" value="XM_028273628.1"/>
</dbReference>
<dbReference type="InParanoid" id="A0A6P7F1E8"/>
<gene>
    <name evidence="10" type="primary">LOC114325547</name>
</gene>
<dbReference type="AlphaFoldDB" id="A0A6P7F1E8"/>
<keyword evidence="6" id="KW-0333">Golgi apparatus</keyword>
<dbReference type="GO" id="GO:0006886">
    <property type="term" value="P:intracellular protein transport"/>
    <property type="evidence" value="ECO:0007669"/>
    <property type="project" value="InterPro"/>
</dbReference>
<evidence type="ECO:0000256" key="6">
    <source>
        <dbReference type="ARBA" id="ARBA00023034"/>
    </source>
</evidence>
<evidence type="ECO:0000313" key="10">
    <source>
        <dbReference type="RefSeq" id="XP_028129429.1"/>
    </source>
</evidence>
<dbReference type="InterPro" id="IPR019335">
    <property type="entry name" value="COG7"/>
</dbReference>
<dbReference type="GO" id="GO:0007030">
    <property type="term" value="P:Golgi organization"/>
    <property type="evidence" value="ECO:0007669"/>
    <property type="project" value="TreeGrafter"/>
</dbReference>
<organism evidence="10">
    <name type="scientific">Diabrotica virgifera virgifera</name>
    <name type="common">western corn rootworm</name>
    <dbReference type="NCBI Taxonomy" id="50390"/>
    <lineage>
        <taxon>Eukaryota</taxon>
        <taxon>Metazoa</taxon>
        <taxon>Ecdysozoa</taxon>
        <taxon>Arthropoda</taxon>
        <taxon>Hexapoda</taxon>
        <taxon>Insecta</taxon>
        <taxon>Pterygota</taxon>
        <taxon>Neoptera</taxon>
        <taxon>Endopterygota</taxon>
        <taxon>Coleoptera</taxon>
        <taxon>Polyphaga</taxon>
        <taxon>Cucujiformia</taxon>
        <taxon>Chrysomeloidea</taxon>
        <taxon>Chrysomelidae</taxon>
        <taxon>Galerucinae</taxon>
        <taxon>Diabroticina</taxon>
        <taxon>Diabroticites</taxon>
        <taxon>Diabrotica</taxon>
    </lineage>
</organism>
<dbReference type="Pfam" id="PF10191">
    <property type="entry name" value="COG7"/>
    <property type="match status" value="2"/>
</dbReference>
<reference evidence="10" key="1">
    <citation type="submission" date="2025-08" db="UniProtKB">
        <authorList>
            <consortium name="RefSeq"/>
        </authorList>
    </citation>
    <scope>IDENTIFICATION</scope>
    <source>
        <tissue evidence="10">Whole insect</tissue>
    </source>
</reference>
<evidence type="ECO:0000256" key="5">
    <source>
        <dbReference type="ARBA" id="ARBA00022927"/>
    </source>
</evidence>
<comment type="similarity">
    <text evidence="2">Belongs to the COG7 family.</text>
</comment>
<evidence type="ECO:0000256" key="9">
    <source>
        <dbReference type="SAM" id="Coils"/>
    </source>
</evidence>
<evidence type="ECO:0000256" key="7">
    <source>
        <dbReference type="ARBA" id="ARBA00023136"/>
    </source>
</evidence>
<accession>A0A6P7F1E8</accession>
<evidence type="ECO:0000256" key="1">
    <source>
        <dbReference type="ARBA" id="ARBA00004395"/>
    </source>
</evidence>
<dbReference type="GO" id="GO:0000139">
    <property type="term" value="C:Golgi membrane"/>
    <property type="evidence" value="ECO:0007669"/>
    <property type="project" value="UniProtKB-SubCell"/>
</dbReference>
<dbReference type="PANTHER" id="PTHR21443">
    <property type="entry name" value="CONSERVED OLIGOMERIC GOLGI COMPLEX COMPONENT 7"/>
    <property type="match status" value="1"/>
</dbReference>
<dbReference type="KEGG" id="dvv:114325547"/>
<dbReference type="PANTHER" id="PTHR21443:SF0">
    <property type="entry name" value="CONSERVED OLIGOMERIC GOLGI COMPLEX SUBUNIT 7"/>
    <property type="match status" value="1"/>
</dbReference>
<dbReference type="FunCoup" id="A0A6P7F1E8">
    <property type="interactions" value="792"/>
</dbReference>
<keyword evidence="7" id="KW-0472">Membrane</keyword>
<evidence type="ECO:0000256" key="3">
    <source>
        <dbReference type="ARBA" id="ARBA00020984"/>
    </source>
</evidence>
<keyword evidence="5" id="KW-0653">Protein transport</keyword>
<dbReference type="OrthoDB" id="245173at2759"/>
<evidence type="ECO:0000256" key="8">
    <source>
        <dbReference type="ARBA" id="ARBA00031345"/>
    </source>
</evidence>
<keyword evidence="9" id="KW-0175">Coiled coil</keyword>
<proteinExistence type="inferred from homology"/>
<sequence>MDISAFSNDDFDTKEWINDILKQGDNAKESNYTMSLVMKLQLYVQQVNSALEDTSQQVLASLPKIMRDAKSLQQEALLLKQKMATARAEVEKIEHDTGQSIHTIEKLDSMQNKLTLAKQGLHESDNWTILVNDLEEVFDSKNVENISNKILGMQNSLKLLVNVPDYENRKLQLEGLKNRLEAIASPSIVQAFNTHNTEQSQMYVQIFVSMDRLPQLLKYYQKCQKDVLLKKWRNQLEIEQDESTIQWIHNFYNDLLSNWHTQYRWFNQVFTGVSALQNLIDIYTDVLTSLDPSLNECIDATLKQVPDKLNFIGEIKQTTTQFRDSLMSIVDQTVQVKPSPEDLLVLQKAIFSHMVPYMNKYAAYEQANLMKSLSSLNCMKEELPDTIQSLGLSIPSVIDLCREAKRRCREITENCGYCGLLIALRAFLLGYADFFRVALRRIDRSKRSEEDWTVFQLCLSLLQNTGEIILKLQQFEKDLTNQVLELNQKEVLQYKILLLRHSNLKEFDSLVKCVTEGTQLSLLDSVTSEFAKLCIDIHHTTYQVVFAPISVQLDTVQSPQTWSQYDGAAVSDLPDYSFAPQEYITQIGQYLMILPQHLEPFLFKENPSLSCALKSVDQEYNNAPEGEGTLAHVFLTIIANGTCQYFFDKILSICELSPAASRQLAHDISYLQNILEELGLSLSENLQQLTILLKLPTEQYQAQSTGCSARLVAAVRQMRNIKSSN</sequence>
<evidence type="ECO:0000256" key="4">
    <source>
        <dbReference type="ARBA" id="ARBA00022448"/>
    </source>
</evidence>
<feature type="coiled-coil region" evidence="9">
    <location>
        <begin position="69"/>
        <end position="96"/>
    </location>
</feature>
<dbReference type="GO" id="GO:0017119">
    <property type="term" value="C:Golgi transport complex"/>
    <property type="evidence" value="ECO:0007669"/>
    <property type="project" value="InterPro"/>
</dbReference>
<name>A0A6P7F1E8_DIAVI</name>
<dbReference type="GO" id="GO:0006890">
    <property type="term" value="P:retrograde vesicle-mediated transport, Golgi to endoplasmic reticulum"/>
    <property type="evidence" value="ECO:0007669"/>
    <property type="project" value="TreeGrafter"/>
</dbReference>
<evidence type="ECO:0000256" key="2">
    <source>
        <dbReference type="ARBA" id="ARBA00005831"/>
    </source>
</evidence>
<comment type="subcellular location">
    <subcellularLocation>
        <location evidence="1">Golgi apparatus membrane</location>
        <topology evidence="1">Peripheral membrane protein</topology>
    </subcellularLocation>
</comment>